<dbReference type="Gene3D" id="2.30.110.10">
    <property type="entry name" value="Electron Transport, Fmn-binding Protein, Chain A"/>
    <property type="match status" value="1"/>
</dbReference>
<proteinExistence type="predicted"/>
<dbReference type="InterPro" id="IPR012349">
    <property type="entry name" value="Split_barrel_FMN-bd"/>
</dbReference>
<dbReference type="PANTHER" id="PTHR35802:SF1">
    <property type="entry name" value="PROTEASE SYNTHASE AND SPORULATION PROTEIN PAI 2"/>
    <property type="match status" value="1"/>
</dbReference>
<dbReference type="InterPro" id="IPR007396">
    <property type="entry name" value="TR_PAI2-type"/>
</dbReference>
<keyword evidence="1" id="KW-0175">Coiled coil</keyword>
<evidence type="ECO:0000313" key="2">
    <source>
        <dbReference type="EMBL" id="MCZ8536846.1"/>
    </source>
</evidence>
<reference evidence="2" key="1">
    <citation type="submission" date="2022-05" db="EMBL/GenBank/DDBJ databases">
        <authorList>
            <person name="Colautti A."/>
            <person name="Iacumin L."/>
        </authorList>
    </citation>
    <scope>NUCLEOTIDE SEQUENCE</scope>
    <source>
        <strain evidence="2">SK 55</strain>
    </source>
</reference>
<dbReference type="PIRSF" id="PIRSF010372">
    <property type="entry name" value="PaiB"/>
    <property type="match status" value="1"/>
</dbReference>
<organism evidence="2 3">
    <name type="scientific">Paenisporosarcina quisquiliarum</name>
    <dbReference type="NCBI Taxonomy" id="365346"/>
    <lineage>
        <taxon>Bacteria</taxon>
        <taxon>Bacillati</taxon>
        <taxon>Bacillota</taxon>
        <taxon>Bacilli</taxon>
        <taxon>Bacillales</taxon>
        <taxon>Caryophanaceae</taxon>
        <taxon>Paenisporosarcina</taxon>
    </lineage>
</organism>
<comment type="caution">
    <text evidence="2">The sequence shown here is derived from an EMBL/GenBank/DDBJ whole genome shotgun (WGS) entry which is preliminary data.</text>
</comment>
<protein>
    <submittedName>
        <fullName evidence="2">FMN-binding negative transcriptional regulator</fullName>
    </submittedName>
</protein>
<accession>A0A9X3LF76</accession>
<dbReference type="PANTHER" id="PTHR35802">
    <property type="entry name" value="PROTEASE SYNTHASE AND SPORULATION PROTEIN PAI 2"/>
    <property type="match status" value="1"/>
</dbReference>
<feature type="coiled-coil region" evidence="1">
    <location>
        <begin position="173"/>
        <end position="200"/>
    </location>
</feature>
<dbReference type="EMBL" id="JAMKBJ010000004">
    <property type="protein sequence ID" value="MCZ8536846.1"/>
    <property type="molecule type" value="Genomic_DNA"/>
</dbReference>
<dbReference type="RefSeq" id="WP_269926060.1">
    <property type="nucleotide sequence ID" value="NZ_JAMKBJ010000004.1"/>
</dbReference>
<dbReference type="Proteomes" id="UP001152173">
    <property type="component" value="Unassembled WGS sequence"/>
</dbReference>
<evidence type="ECO:0000313" key="3">
    <source>
        <dbReference type="Proteomes" id="UP001152173"/>
    </source>
</evidence>
<sequence length="206" mass="23683">MYTPSYFEMNDRQEINEVIEAYGFATLTSLHEGSLTATQLPLLLSEDKTELIGHFAKGNKQWTDIEDQQVLVVFQGPHCYISPSWYETQNTVPTWNYVTVQVAGKVKLLKEDDSRLWQSMVALTEKYEEPTSAYNLLDVDPSYISSLSKGVVGFTISIDKVEGKAKLSQNHPKERVERVVERLRNMNKSDEKAIARWMEKKMKVKK</sequence>
<keyword evidence="3" id="KW-1185">Reference proteome</keyword>
<dbReference type="SUPFAM" id="SSF50475">
    <property type="entry name" value="FMN-binding split barrel"/>
    <property type="match status" value="1"/>
</dbReference>
<name>A0A9X3LF76_9BACL</name>
<evidence type="ECO:0000256" key="1">
    <source>
        <dbReference type="SAM" id="Coils"/>
    </source>
</evidence>
<dbReference type="Pfam" id="PF04299">
    <property type="entry name" value="FMN_bind_2"/>
    <property type="match status" value="1"/>
</dbReference>
<dbReference type="AlphaFoldDB" id="A0A9X3LF76"/>
<gene>
    <name evidence="2" type="ORF">M9R32_06595</name>
</gene>